<gene>
    <name evidence="2" type="ORF">CPEL01642_LOCUS8503</name>
</gene>
<dbReference type="EMBL" id="HBEY01017558">
    <property type="protein sequence ID" value="CAD8605168.1"/>
    <property type="molecule type" value="Transcribed_RNA"/>
</dbReference>
<dbReference type="Gene3D" id="3.30.200.20">
    <property type="entry name" value="Phosphorylase Kinase, domain 1"/>
    <property type="match status" value="1"/>
</dbReference>
<dbReference type="InterPro" id="IPR008271">
    <property type="entry name" value="Ser/Thr_kinase_AS"/>
</dbReference>
<dbReference type="AlphaFoldDB" id="A0A7S0L8D2"/>
<dbReference type="GO" id="GO:0005524">
    <property type="term" value="F:ATP binding"/>
    <property type="evidence" value="ECO:0007669"/>
    <property type="project" value="InterPro"/>
</dbReference>
<dbReference type="Pfam" id="PF00069">
    <property type="entry name" value="Pkinase"/>
    <property type="match status" value="1"/>
</dbReference>
<dbReference type="InterPro" id="IPR011009">
    <property type="entry name" value="Kinase-like_dom_sf"/>
</dbReference>
<reference evidence="2" key="1">
    <citation type="submission" date="2021-01" db="EMBL/GenBank/DDBJ databases">
        <authorList>
            <person name="Corre E."/>
            <person name="Pelletier E."/>
            <person name="Niang G."/>
            <person name="Scheremetjew M."/>
            <person name="Finn R."/>
            <person name="Kale V."/>
            <person name="Holt S."/>
            <person name="Cochrane G."/>
            <person name="Meng A."/>
            <person name="Brown T."/>
            <person name="Cohen L."/>
        </authorList>
    </citation>
    <scope>NUCLEOTIDE SEQUENCE</scope>
    <source>
        <strain evidence="2">PLY182g</strain>
    </source>
</reference>
<name>A0A7S0L8D2_9EUKA</name>
<protein>
    <recommendedName>
        <fullName evidence="1">Protein kinase domain-containing protein</fullName>
    </recommendedName>
</protein>
<feature type="domain" description="Protein kinase" evidence="1">
    <location>
        <begin position="50"/>
        <end position="320"/>
    </location>
</feature>
<organism evidence="2">
    <name type="scientific">Coccolithus braarudii</name>
    <dbReference type="NCBI Taxonomy" id="221442"/>
    <lineage>
        <taxon>Eukaryota</taxon>
        <taxon>Haptista</taxon>
        <taxon>Haptophyta</taxon>
        <taxon>Prymnesiophyceae</taxon>
        <taxon>Coccolithales</taxon>
        <taxon>Coccolithaceae</taxon>
        <taxon>Coccolithus</taxon>
    </lineage>
</organism>
<evidence type="ECO:0000313" key="2">
    <source>
        <dbReference type="EMBL" id="CAD8605168.1"/>
    </source>
</evidence>
<dbReference type="Gene3D" id="1.10.510.10">
    <property type="entry name" value="Transferase(Phosphotransferase) domain 1"/>
    <property type="match status" value="1"/>
</dbReference>
<dbReference type="SUPFAM" id="SSF56112">
    <property type="entry name" value="Protein kinase-like (PK-like)"/>
    <property type="match status" value="1"/>
</dbReference>
<proteinExistence type="predicted"/>
<dbReference type="PROSITE" id="PS00108">
    <property type="entry name" value="PROTEIN_KINASE_ST"/>
    <property type="match status" value="1"/>
</dbReference>
<dbReference type="InterPro" id="IPR051681">
    <property type="entry name" value="Ser/Thr_Kinases-Pseudokinases"/>
</dbReference>
<dbReference type="PIRSF" id="PIRSF000654">
    <property type="entry name" value="Integrin-linked_kinase"/>
    <property type="match status" value="1"/>
</dbReference>
<dbReference type="InterPro" id="IPR000719">
    <property type="entry name" value="Prot_kinase_dom"/>
</dbReference>
<dbReference type="SMART" id="SM00220">
    <property type="entry name" value="S_TKc"/>
    <property type="match status" value="1"/>
</dbReference>
<dbReference type="PROSITE" id="PS50011">
    <property type="entry name" value="PROTEIN_KINASE_DOM"/>
    <property type="match status" value="1"/>
</dbReference>
<dbReference type="GO" id="GO:0004674">
    <property type="term" value="F:protein serine/threonine kinase activity"/>
    <property type="evidence" value="ECO:0007669"/>
    <property type="project" value="TreeGrafter"/>
</dbReference>
<sequence length="321" mass="35160">MRSRSSIPQHSMAFPDVRPSSAQREMLERVFAQFSLSEIVRQKRIGADEIILGSCLGQGSYGVVRVSKWQGRLVATKSAHKSCLGEREVRNALRASELHLKLPRHDNVIELYGLSWSAEQGMLMLVMELVAGMNLAQVIEKEHPMAIPEPKQIHIALGIARGLAFLHEVPDKISRPLIHRDLKPDNILIGSTGQVKIADFGTSRPAALTASPLMSTITHGVGAPAFSAPECLNCSTYDHRVDIWSYGCILSCMGNGWSLPFCTKWLPDGQGSLLSRLANGALKPDVPETSVFRPLVRDCCQYDPACRTSAAAVVLQLEALQ</sequence>
<dbReference type="PANTHER" id="PTHR44329:SF214">
    <property type="entry name" value="PROTEIN KINASE DOMAIN-CONTAINING PROTEIN"/>
    <property type="match status" value="1"/>
</dbReference>
<accession>A0A7S0L8D2</accession>
<evidence type="ECO:0000259" key="1">
    <source>
        <dbReference type="PROSITE" id="PS50011"/>
    </source>
</evidence>
<dbReference type="PANTHER" id="PTHR44329">
    <property type="entry name" value="SERINE/THREONINE-PROTEIN KINASE TNNI3K-RELATED"/>
    <property type="match status" value="1"/>
</dbReference>